<dbReference type="Proteomes" id="UP000016936">
    <property type="component" value="Unassembled WGS sequence"/>
</dbReference>
<protein>
    <submittedName>
        <fullName evidence="2">Uncharacterized protein</fullName>
    </submittedName>
</protein>
<dbReference type="AlphaFoldDB" id="M2SMM0"/>
<feature type="compositionally biased region" description="Pro residues" evidence="1">
    <location>
        <begin position="15"/>
        <end position="29"/>
    </location>
</feature>
<accession>M2SMM0</accession>
<proteinExistence type="predicted"/>
<reference evidence="2 3" key="1">
    <citation type="journal article" date="2012" name="PLoS Pathog.">
        <title>Diverse lifestyles and strategies of plant pathogenesis encoded in the genomes of eighteen Dothideomycetes fungi.</title>
        <authorList>
            <person name="Ohm R.A."/>
            <person name="Feau N."/>
            <person name="Henrissat B."/>
            <person name="Schoch C.L."/>
            <person name="Horwitz B.A."/>
            <person name="Barry K.W."/>
            <person name="Condon B.J."/>
            <person name="Copeland A.C."/>
            <person name="Dhillon B."/>
            <person name="Glaser F."/>
            <person name="Hesse C.N."/>
            <person name="Kosti I."/>
            <person name="LaButti K."/>
            <person name="Lindquist E.A."/>
            <person name="Lucas S."/>
            <person name="Salamov A.A."/>
            <person name="Bradshaw R.E."/>
            <person name="Ciuffetti L."/>
            <person name="Hamelin R.C."/>
            <person name="Kema G.H.J."/>
            <person name="Lawrence C."/>
            <person name="Scott J.A."/>
            <person name="Spatafora J.W."/>
            <person name="Turgeon B.G."/>
            <person name="de Wit P.J.G.M."/>
            <person name="Zhong S."/>
            <person name="Goodwin S.B."/>
            <person name="Grigoriev I.V."/>
        </authorList>
    </citation>
    <scope>NUCLEOTIDE SEQUENCE [LARGE SCALE GENOMIC DNA]</scope>
    <source>
        <strain evidence="3">C5 / ATCC 48332 / race O</strain>
    </source>
</reference>
<dbReference type="OMA" id="TMHIEQV"/>
<feature type="region of interest" description="Disordered" evidence="1">
    <location>
        <begin position="321"/>
        <end position="366"/>
    </location>
</feature>
<dbReference type="HOGENOM" id="CLU_044860_2_0_1"/>
<sequence>MAMSQADLARRQEVTPPPSSTQRPLTPPPTDEKPFQTAERVIDLCKRIRAGKDTNQDLDVLFKLEKPEYEYLNEKLEQDDELWDYIQDKIRFCCNTNTRTIVIRMPHEIHERFIDKVEGGIRTQIQTIALGSGKLAEFAKRVNSSRSAEIRFEDSKSKYHPDASFRHDIVKYPGVVIEVAFSQKKTLLNKLAEDYLMESNGNIRVVICLKLPYPKTLREATLSVWRPRISETRDGYMLESVEEVKDQVFRDDQGNPVDDSGLQLYLSDFACKTFANKELEDEDAQICISGKTLYEYIKYAEDSVQGAQYVELLDPIIRKRKRQTTPEEEILSSDEAKYAKQEAMEEKRGDDDSDYQNRSSGESFSD</sequence>
<name>M2SMM0_COCH5</name>
<dbReference type="eggNOG" id="ENOG502SN70">
    <property type="taxonomic scope" value="Eukaryota"/>
</dbReference>
<dbReference type="OrthoDB" id="3485856at2759"/>
<dbReference type="EMBL" id="KB445584">
    <property type="protein sequence ID" value="EMD86585.1"/>
    <property type="molecule type" value="Genomic_DNA"/>
</dbReference>
<feature type="compositionally biased region" description="Basic and acidic residues" evidence="1">
    <location>
        <begin position="334"/>
        <end position="350"/>
    </location>
</feature>
<dbReference type="STRING" id="701091.M2SMM0"/>
<feature type="region of interest" description="Disordered" evidence="1">
    <location>
        <begin position="1"/>
        <end position="37"/>
    </location>
</feature>
<evidence type="ECO:0000256" key="1">
    <source>
        <dbReference type="SAM" id="MobiDB-lite"/>
    </source>
</evidence>
<evidence type="ECO:0000313" key="3">
    <source>
        <dbReference type="Proteomes" id="UP000016936"/>
    </source>
</evidence>
<gene>
    <name evidence="2" type="ORF">COCHEDRAFT_1185703</name>
</gene>
<organism evidence="2 3">
    <name type="scientific">Cochliobolus heterostrophus (strain C5 / ATCC 48332 / race O)</name>
    <name type="common">Southern corn leaf blight fungus</name>
    <name type="synonym">Bipolaris maydis</name>
    <dbReference type="NCBI Taxonomy" id="701091"/>
    <lineage>
        <taxon>Eukaryota</taxon>
        <taxon>Fungi</taxon>
        <taxon>Dikarya</taxon>
        <taxon>Ascomycota</taxon>
        <taxon>Pezizomycotina</taxon>
        <taxon>Dothideomycetes</taxon>
        <taxon>Pleosporomycetidae</taxon>
        <taxon>Pleosporales</taxon>
        <taxon>Pleosporineae</taxon>
        <taxon>Pleosporaceae</taxon>
        <taxon>Bipolaris</taxon>
    </lineage>
</organism>
<reference evidence="3" key="2">
    <citation type="journal article" date="2013" name="PLoS Genet.">
        <title>Comparative genome structure, secondary metabolite, and effector coding capacity across Cochliobolus pathogens.</title>
        <authorList>
            <person name="Condon B.J."/>
            <person name="Leng Y."/>
            <person name="Wu D."/>
            <person name="Bushley K.E."/>
            <person name="Ohm R.A."/>
            <person name="Otillar R."/>
            <person name="Martin J."/>
            <person name="Schackwitz W."/>
            <person name="Grimwood J."/>
            <person name="MohdZainudin N."/>
            <person name="Xue C."/>
            <person name="Wang R."/>
            <person name="Manning V.A."/>
            <person name="Dhillon B."/>
            <person name="Tu Z.J."/>
            <person name="Steffenson B.J."/>
            <person name="Salamov A."/>
            <person name="Sun H."/>
            <person name="Lowry S."/>
            <person name="LaButti K."/>
            <person name="Han J."/>
            <person name="Copeland A."/>
            <person name="Lindquist E."/>
            <person name="Barry K."/>
            <person name="Schmutz J."/>
            <person name="Baker S.E."/>
            <person name="Ciuffetti L.M."/>
            <person name="Grigoriev I.V."/>
            <person name="Zhong S."/>
            <person name="Turgeon B.G."/>
        </authorList>
    </citation>
    <scope>NUCLEOTIDE SEQUENCE [LARGE SCALE GENOMIC DNA]</scope>
    <source>
        <strain evidence="3">C5 / ATCC 48332 / race O</strain>
    </source>
</reference>
<keyword evidence="3" id="KW-1185">Reference proteome</keyword>
<feature type="compositionally biased region" description="Polar residues" evidence="1">
    <location>
        <begin position="356"/>
        <end position="366"/>
    </location>
</feature>
<evidence type="ECO:0000313" key="2">
    <source>
        <dbReference type="EMBL" id="EMD86585.1"/>
    </source>
</evidence>